<dbReference type="AlphaFoldDB" id="X0X9J1"/>
<protein>
    <submittedName>
        <fullName evidence="1">Uncharacterized protein</fullName>
    </submittedName>
</protein>
<gene>
    <name evidence="1" type="ORF">S01H1_62161</name>
</gene>
<comment type="caution">
    <text evidence="1">The sequence shown here is derived from an EMBL/GenBank/DDBJ whole genome shotgun (WGS) entry which is preliminary data.</text>
</comment>
<proteinExistence type="predicted"/>
<dbReference type="EMBL" id="BARS01040813">
    <property type="protein sequence ID" value="GAG39735.1"/>
    <property type="molecule type" value="Genomic_DNA"/>
</dbReference>
<name>X0X9J1_9ZZZZ</name>
<sequence>MADMVKTKDACERCARTELCHRVTLLRQTPDSFNETLYEGYLCRPCAADVTEMIDDIDY</sequence>
<evidence type="ECO:0000313" key="1">
    <source>
        <dbReference type="EMBL" id="GAG39735.1"/>
    </source>
</evidence>
<organism evidence="1">
    <name type="scientific">marine sediment metagenome</name>
    <dbReference type="NCBI Taxonomy" id="412755"/>
    <lineage>
        <taxon>unclassified sequences</taxon>
        <taxon>metagenomes</taxon>
        <taxon>ecological metagenomes</taxon>
    </lineage>
</organism>
<reference evidence="1" key="1">
    <citation type="journal article" date="2014" name="Front. Microbiol.">
        <title>High frequency of phylogenetically diverse reductive dehalogenase-homologous genes in deep subseafloor sedimentary metagenomes.</title>
        <authorList>
            <person name="Kawai M."/>
            <person name="Futagami T."/>
            <person name="Toyoda A."/>
            <person name="Takaki Y."/>
            <person name="Nishi S."/>
            <person name="Hori S."/>
            <person name="Arai W."/>
            <person name="Tsubouchi T."/>
            <person name="Morono Y."/>
            <person name="Uchiyama I."/>
            <person name="Ito T."/>
            <person name="Fujiyama A."/>
            <person name="Inagaki F."/>
            <person name="Takami H."/>
        </authorList>
    </citation>
    <scope>NUCLEOTIDE SEQUENCE</scope>
    <source>
        <strain evidence="1">Expedition CK06-06</strain>
    </source>
</reference>
<accession>X0X9J1</accession>